<accession>A0ABR0R6L4</accession>
<sequence length="52" mass="6211">MATLIQSREVNNKRKRKFMEEECVVWCLEGGQEEGVKRARWESLEEGEEVWP</sequence>
<name>A0ABR0R6L4_GOSAR</name>
<dbReference type="Proteomes" id="UP001358586">
    <property type="component" value="Chromosome 1"/>
</dbReference>
<reference evidence="1 2" key="1">
    <citation type="submission" date="2023-03" db="EMBL/GenBank/DDBJ databases">
        <title>WGS of Gossypium arboreum.</title>
        <authorList>
            <person name="Yu D."/>
        </authorList>
    </citation>
    <scope>NUCLEOTIDE SEQUENCE [LARGE SCALE GENOMIC DNA]</scope>
    <source>
        <tissue evidence="1">Leaf</tissue>
    </source>
</reference>
<dbReference type="EMBL" id="JARKNE010000001">
    <property type="protein sequence ID" value="KAK5846813.1"/>
    <property type="molecule type" value="Genomic_DNA"/>
</dbReference>
<proteinExistence type="predicted"/>
<comment type="caution">
    <text evidence="1">The sequence shown here is derived from an EMBL/GenBank/DDBJ whole genome shotgun (WGS) entry which is preliminary data.</text>
</comment>
<organism evidence="1 2">
    <name type="scientific">Gossypium arboreum</name>
    <name type="common">Tree cotton</name>
    <name type="synonym">Gossypium nanking</name>
    <dbReference type="NCBI Taxonomy" id="29729"/>
    <lineage>
        <taxon>Eukaryota</taxon>
        <taxon>Viridiplantae</taxon>
        <taxon>Streptophyta</taxon>
        <taxon>Embryophyta</taxon>
        <taxon>Tracheophyta</taxon>
        <taxon>Spermatophyta</taxon>
        <taxon>Magnoliopsida</taxon>
        <taxon>eudicotyledons</taxon>
        <taxon>Gunneridae</taxon>
        <taxon>Pentapetalae</taxon>
        <taxon>rosids</taxon>
        <taxon>malvids</taxon>
        <taxon>Malvales</taxon>
        <taxon>Malvaceae</taxon>
        <taxon>Malvoideae</taxon>
        <taxon>Gossypium</taxon>
    </lineage>
</organism>
<protein>
    <submittedName>
        <fullName evidence="1">Uncharacterized protein</fullName>
    </submittedName>
</protein>
<gene>
    <name evidence="1" type="ORF">PVK06_003112</name>
</gene>
<evidence type="ECO:0000313" key="1">
    <source>
        <dbReference type="EMBL" id="KAK5846813.1"/>
    </source>
</evidence>
<keyword evidence="2" id="KW-1185">Reference proteome</keyword>
<evidence type="ECO:0000313" key="2">
    <source>
        <dbReference type="Proteomes" id="UP001358586"/>
    </source>
</evidence>